<keyword evidence="3" id="KW-1185">Reference proteome</keyword>
<reference evidence="2 3" key="1">
    <citation type="submission" date="2024-10" db="EMBL/GenBank/DDBJ databases">
        <title>The Natural Products Discovery Center: Release of the First 8490 Sequenced Strains for Exploring Actinobacteria Biosynthetic Diversity.</title>
        <authorList>
            <person name="Kalkreuter E."/>
            <person name="Kautsar S.A."/>
            <person name="Yang D."/>
            <person name="Bader C.D."/>
            <person name="Teijaro C.N."/>
            <person name="Fluegel L."/>
            <person name="Davis C.M."/>
            <person name="Simpson J.R."/>
            <person name="Lauterbach L."/>
            <person name="Steele A.D."/>
            <person name="Gui C."/>
            <person name="Meng S."/>
            <person name="Li G."/>
            <person name="Viehrig K."/>
            <person name="Ye F."/>
            <person name="Su P."/>
            <person name="Kiefer A.F."/>
            <person name="Nichols A."/>
            <person name="Cepeda A.J."/>
            <person name="Yan W."/>
            <person name="Fan B."/>
            <person name="Jiang Y."/>
            <person name="Adhikari A."/>
            <person name="Zheng C.-J."/>
            <person name="Schuster L."/>
            <person name="Cowan T.M."/>
            <person name="Smanski M.J."/>
            <person name="Chevrette M.G."/>
            <person name="De Carvalho L.P.S."/>
            <person name="Shen B."/>
        </authorList>
    </citation>
    <scope>NUCLEOTIDE SEQUENCE [LARGE SCALE GENOMIC DNA]</scope>
    <source>
        <strain evidence="2 3">NPDC020327</strain>
    </source>
</reference>
<dbReference type="CDD" id="cd00257">
    <property type="entry name" value="beta-trefoil_FSCN-like"/>
    <property type="match status" value="1"/>
</dbReference>
<evidence type="ECO:0000313" key="3">
    <source>
        <dbReference type="Proteomes" id="UP001611548"/>
    </source>
</evidence>
<evidence type="ECO:0000256" key="1">
    <source>
        <dbReference type="SAM" id="MobiDB-lite"/>
    </source>
</evidence>
<dbReference type="InterPro" id="IPR008999">
    <property type="entry name" value="Actin-crosslinking"/>
</dbReference>
<organism evidence="2 3">
    <name type="scientific">Streptomyces pathocidini</name>
    <dbReference type="NCBI Taxonomy" id="1650571"/>
    <lineage>
        <taxon>Bacteria</taxon>
        <taxon>Bacillati</taxon>
        <taxon>Actinomycetota</taxon>
        <taxon>Actinomycetes</taxon>
        <taxon>Kitasatosporales</taxon>
        <taxon>Streptomycetaceae</taxon>
        <taxon>Streptomyces</taxon>
    </lineage>
</organism>
<feature type="region of interest" description="Disordered" evidence="1">
    <location>
        <begin position="32"/>
        <end position="52"/>
    </location>
</feature>
<evidence type="ECO:0000313" key="2">
    <source>
        <dbReference type="EMBL" id="MFI1966693.1"/>
    </source>
</evidence>
<sequence length="983" mass="105930">MTTAPKGAPITEAITAEQALQAAAKQNRRVEVLDRRTESSTTYANPDGTLTAEQSAGPVRMIRGGKWVDVDVDFARQKDGTVASKAHPDGLKLAGQGGAKARSAQAAAEAPASAARDLITLGSGDAQVKVQWKGGLPEPVLDGPRATYREAIPGADLVVDATRSGFEQYLKLNKRPEGGAAPMTLPLKVKGLKAEAQKDGSVAFKDAKTGEVAAVMPAPVMWDAAVDKRSGEHTNRKQVAMEVEQHGDTVELRLTPDAEFLSDPKTQYPVTIDPATSTLDLLFDTFVQGGESADQSVSTDLKLGWPGDYSGSTQRTARSFISWDTEQFADALVSDAKLKLYNYHSWSCEKRGWEVWATDAADTSTRWTKQPTWRQKFATSTETKSASCSNAGYVTANVTDLAKYWASAKATEGHMGLRAASETDTYAWKRFYSSDHTNDAQIPQLEVTYNYRPKSGANLQAGPPYISNGGIYKVNSLTPTLRFTTEDTNEDDAIQGTFEIKDQATGQVVTQFNSAFVEEGATASAKVPAGKLQNGKTYTFRTTTYDGSHYATGWSAPVTFTVDTGWQLNAAEQAAGAVNSAQEPADLTAASTSNAQYAAIATTDSTVAIPWNSGEQIAVDSNHGLPGMEMGMPTGQVRGVRINDSVVYSDPSKPVDTVVQPTLNGGSRTLQVLKNASAAREYRTPLDLPSTAVVEKNEEGALTAYSSSPANPTGDVAIHSRATERYASARLNETGNQEGMVRATAPDINTWQTFTLVRNSDNTVSLRSKANNKWVSTEKNFTGTQEGMLRARYDAAAPGAWEKFTLLKNADGTHSLRSTINNKWVSAEKNYTGAQAGMLRARYDAAAPGAWEKFDIEPLQLGQFDAPWAKDANGNDVPTSFRIDNGDIVQTIDVNADTAFPIVADPFWRSVWKWSKCVAAVVVAFFPAAKAYKAIKALGGARKTAELLWKARTKGDFKRYAKKAGKNAAIQILGIASVQTYCF</sequence>
<dbReference type="RefSeq" id="WP_055471332.1">
    <property type="nucleotide sequence ID" value="NZ_JBIRWE010000011.1"/>
</dbReference>
<dbReference type="Gene3D" id="2.80.10.50">
    <property type="match status" value="2"/>
</dbReference>
<protein>
    <submittedName>
        <fullName evidence="2">DNRLRE domain-containing protein</fullName>
    </submittedName>
</protein>
<accession>A0ABW7UW59</accession>
<dbReference type="InterPro" id="IPR013783">
    <property type="entry name" value="Ig-like_fold"/>
</dbReference>
<proteinExistence type="predicted"/>
<gene>
    <name evidence="2" type="ORF">ACH429_21700</name>
</gene>
<dbReference type="SUPFAM" id="SSF50405">
    <property type="entry name" value="Actin-crosslinking proteins"/>
    <property type="match status" value="1"/>
</dbReference>
<name>A0ABW7UW59_9ACTN</name>
<dbReference type="NCBIfam" id="NF033679">
    <property type="entry name" value="DNRLRE_dom"/>
    <property type="match status" value="1"/>
</dbReference>
<comment type="caution">
    <text evidence="2">The sequence shown here is derived from an EMBL/GenBank/DDBJ whole genome shotgun (WGS) entry which is preliminary data.</text>
</comment>
<dbReference type="EMBL" id="JBIRWE010000011">
    <property type="protein sequence ID" value="MFI1966693.1"/>
    <property type="molecule type" value="Genomic_DNA"/>
</dbReference>
<dbReference type="Gene3D" id="2.60.40.10">
    <property type="entry name" value="Immunoglobulins"/>
    <property type="match status" value="1"/>
</dbReference>
<dbReference type="Proteomes" id="UP001611548">
    <property type="component" value="Unassembled WGS sequence"/>
</dbReference>